<keyword evidence="2" id="KW-1185">Reference proteome</keyword>
<sequence length="124" mass="14364">MRSLLLLFALLGPGYCTIYWNDQSPKDLLQSQIDWIRQSINDRDEALYYKLVVRGSAADSYFHDQYNEQMYIRIDNALDWNGVINGIGEIEGQDGRLMVRMAMGQSAESRTGFQIFDWEVENTV</sequence>
<feature type="signal peptide" evidence="1">
    <location>
        <begin position="1"/>
        <end position="16"/>
    </location>
</feature>
<feature type="chain" id="PRO_5009308390" evidence="1">
    <location>
        <begin position="17"/>
        <end position="124"/>
    </location>
</feature>
<keyword evidence="1" id="KW-0732">Signal</keyword>
<accession>A0A1I7U3V4</accession>
<protein>
    <submittedName>
        <fullName evidence="3">DUF4362 domain-containing protein</fullName>
    </submittedName>
</protein>
<evidence type="ECO:0000313" key="3">
    <source>
        <dbReference type="WBParaSite" id="Csp11.Scaffold629.g14577.t1"/>
    </source>
</evidence>
<proteinExistence type="predicted"/>
<dbReference type="AlphaFoldDB" id="A0A1I7U3V4"/>
<reference evidence="3" key="1">
    <citation type="submission" date="2016-11" db="UniProtKB">
        <authorList>
            <consortium name="WormBaseParasite"/>
        </authorList>
    </citation>
    <scope>IDENTIFICATION</scope>
</reference>
<dbReference type="eggNOG" id="ENOG502TKBB">
    <property type="taxonomic scope" value="Eukaryota"/>
</dbReference>
<evidence type="ECO:0000313" key="2">
    <source>
        <dbReference type="Proteomes" id="UP000095282"/>
    </source>
</evidence>
<organism evidence="2 3">
    <name type="scientific">Caenorhabditis tropicalis</name>
    <dbReference type="NCBI Taxonomy" id="1561998"/>
    <lineage>
        <taxon>Eukaryota</taxon>
        <taxon>Metazoa</taxon>
        <taxon>Ecdysozoa</taxon>
        <taxon>Nematoda</taxon>
        <taxon>Chromadorea</taxon>
        <taxon>Rhabditida</taxon>
        <taxon>Rhabditina</taxon>
        <taxon>Rhabditomorpha</taxon>
        <taxon>Rhabditoidea</taxon>
        <taxon>Rhabditidae</taxon>
        <taxon>Peloderinae</taxon>
        <taxon>Caenorhabditis</taxon>
    </lineage>
</organism>
<dbReference type="WBParaSite" id="Csp11.Scaffold629.g14577.t1">
    <property type="protein sequence ID" value="Csp11.Scaffold629.g14577.t1"/>
    <property type="gene ID" value="Csp11.Scaffold629.g14577"/>
</dbReference>
<evidence type="ECO:0000256" key="1">
    <source>
        <dbReference type="SAM" id="SignalP"/>
    </source>
</evidence>
<name>A0A1I7U3V4_9PELO</name>
<dbReference type="Proteomes" id="UP000095282">
    <property type="component" value="Unplaced"/>
</dbReference>